<sequence>MSSRLSEIEERLCIVQYKIMNWEEDQYMIWDWSSEEAEEARDVLHTAMVRLEEEFRQILVQYGQPFESGNISCSSSDAFSFQDDSNEDMLQSISSSSEESIIDLVHPAVIPDLQCIANLMFDSNYVWECTDAFISVRKDAFYDCLVTLEVENLRIEDMPAMESATFDTKIKRCTRAMKNLCGSVLVVRNG</sequence>
<protein>
    <submittedName>
        <fullName evidence="1">Uncharacterized protein</fullName>
    </submittedName>
</protein>
<gene>
    <name evidence="1" type="ORF">Acr_02g0011790</name>
</gene>
<evidence type="ECO:0000313" key="2">
    <source>
        <dbReference type="Proteomes" id="UP000585474"/>
    </source>
</evidence>
<comment type="caution">
    <text evidence="1">The sequence shown here is derived from an EMBL/GenBank/DDBJ whole genome shotgun (WGS) entry which is preliminary data.</text>
</comment>
<keyword evidence="2" id="KW-1185">Reference proteome</keyword>
<organism evidence="1 2">
    <name type="scientific">Actinidia rufa</name>
    <dbReference type="NCBI Taxonomy" id="165716"/>
    <lineage>
        <taxon>Eukaryota</taxon>
        <taxon>Viridiplantae</taxon>
        <taxon>Streptophyta</taxon>
        <taxon>Embryophyta</taxon>
        <taxon>Tracheophyta</taxon>
        <taxon>Spermatophyta</taxon>
        <taxon>Magnoliopsida</taxon>
        <taxon>eudicotyledons</taxon>
        <taxon>Gunneridae</taxon>
        <taxon>Pentapetalae</taxon>
        <taxon>asterids</taxon>
        <taxon>Ericales</taxon>
        <taxon>Actinidiaceae</taxon>
        <taxon>Actinidia</taxon>
    </lineage>
</organism>
<dbReference type="GO" id="GO:0000145">
    <property type="term" value="C:exocyst"/>
    <property type="evidence" value="ECO:0007669"/>
    <property type="project" value="InterPro"/>
</dbReference>
<dbReference type="GO" id="GO:0006887">
    <property type="term" value="P:exocytosis"/>
    <property type="evidence" value="ECO:0007669"/>
    <property type="project" value="InterPro"/>
</dbReference>
<proteinExistence type="predicted"/>
<dbReference type="PANTHER" id="PTHR12542">
    <property type="entry name" value="EXOCYST COMPLEX PROTEIN EXO70"/>
    <property type="match status" value="1"/>
</dbReference>
<dbReference type="EMBL" id="BJWL01000002">
    <property type="protein sequence ID" value="GFY82939.1"/>
    <property type="molecule type" value="Genomic_DNA"/>
</dbReference>
<name>A0A7J0EAI6_9ERIC</name>
<dbReference type="PANTHER" id="PTHR12542:SF49">
    <property type="entry name" value="EXOCYST SUBUNIT EXO70 FAMILY PROTEIN"/>
    <property type="match status" value="1"/>
</dbReference>
<dbReference type="Proteomes" id="UP000585474">
    <property type="component" value="Unassembled WGS sequence"/>
</dbReference>
<evidence type="ECO:0000313" key="1">
    <source>
        <dbReference type="EMBL" id="GFY82939.1"/>
    </source>
</evidence>
<accession>A0A7J0EAI6</accession>
<dbReference type="Pfam" id="PF20669">
    <property type="entry name" value="Exo70_N"/>
    <property type="match status" value="1"/>
</dbReference>
<dbReference type="InterPro" id="IPR004140">
    <property type="entry name" value="Exo70"/>
</dbReference>
<dbReference type="InterPro" id="IPR016159">
    <property type="entry name" value="Cullin_repeat-like_dom_sf"/>
</dbReference>
<dbReference type="OrthoDB" id="1922221at2759"/>
<dbReference type="Gene3D" id="1.20.1280.170">
    <property type="entry name" value="Exocyst complex component Exo70"/>
    <property type="match status" value="1"/>
</dbReference>
<dbReference type="SUPFAM" id="SSF74788">
    <property type="entry name" value="Cullin repeat-like"/>
    <property type="match status" value="1"/>
</dbReference>
<reference evidence="1 2" key="1">
    <citation type="submission" date="2019-07" db="EMBL/GenBank/DDBJ databases">
        <title>De Novo Assembly of kiwifruit Actinidia rufa.</title>
        <authorList>
            <person name="Sugita-Konishi S."/>
            <person name="Sato K."/>
            <person name="Mori E."/>
            <person name="Abe Y."/>
            <person name="Kisaki G."/>
            <person name="Hamano K."/>
            <person name="Suezawa K."/>
            <person name="Otani M."/>
            <person name="Fukuda T."/>
            <person name="Manabe T."/>
            <person name="Gomi K."/>
            <person name="Tabuchi M."/>
            <person name="Akimitsu K."/>
            <person name="Kataoka I."/>
        </authorList>
    </citation>
    <scope>NUCLEOTIDE SEQUENCE [LARGE SCALE GENOMIC DNA]</scope>
    <source>
        <strain evidence="2">cv. Fuchu</strain>
    </source>
</reference>
<dbReference type="AlphaFoldDB" id="A0A7J0EAI6"/>